<dbReference type="AlphaFoldDB" id="A0A5M4B214"/>
<feature type="domain" description="Transposase IS200-like" evidence="1">
    <location>
        <begin position="20"/>
        <end position="184"/>
    </location>
</feature>
<keyword evidence="3" id="KW-1185">Reference proteome</keyword>
<dbReference type="InterPro" id="IPR002686">
    <property type="entry name" value="Transposase_17"/>
</dbReference>
<evidence type="ECO:0000313" key="2">
    <source>
        <dbReference type="EMBL" id="GET34162.1"/>
    </source>
</evidence>
<evidence type="ECO:0000313" key="3">
    <source>
        <dbReference type="Proteomes" id="UP000391834"/>
    </source>
</evidence>
<dbReference type="InterPro" id="IPR052715">
    <property type="entry name" value="RAYT_transposase"/>
</dbReference>
<dbReference type="SMART" id="SM01321">
    <property type="entry name" value="Y1_Tnp"/>
    <property type="match status" value="1"/>
</dbReference>
<protein>
    <recommendedName>
        <fullName evidence="1">Transposase IS200-like domain-containing protein</fullName>
    </recommendedName>
</protein>
<comment type="caution">
    <text evidence="2">The sequence shown here is derived from an EMBL/GenBank/DDBJ whole genome shotgun (WGS) entry which is preliminary data.</text>
</comment>
<dbReference type="InterPro" id="IPR036515">
    <property type="entry name" value="Transposase_17_sf"/>
</dbReference>
<proteinExistence type="predicted"/>
<dbReference type="GO" id="GO:0006313">
    <property type="term" value="P:DNA transposition"/>
    <property type="evidence" value="ECO:0007669"/>
    <property type="project" value="InterPro"/>
</dbReference>
<dbReference type="RefSeq" id="WP_036984384.1">
    <property type="nucleotide sequence ID" value="NZ_BLAX01000001.1"/>
</dbReference>
<dbReference type="Gene3D" id="3.30.70.1290">
    <property type="entry name" value="Transposase IS200-like"/>
    <property type="match status" value="1"/>
</dbReference>
<accession>A0A5M4B214</accession>
<organism evidence="2 3">
    <name type="scientific">Prolixibacter bellariivorans</name>
    <dbReference type="NCBI Taxonomy" id="314319"/>
    <lineage>
        <taxon>Bacteria</taxon>
        <taxon>Pseudomonadati</taxon>
        <taxon>Bacteroidota</taxon>
        <taxon>Bacteroidia</taxon>
        <taxon>Marinilabiliales</taxon>
        <taxon>Prolixibacteraceae</taxon>
        <taxon>Prolixibacter</taxon>
    </lineage>
</organism>
<dbReference type="PANTHER" id="PTHR36966:SF1">
    <property type="entry name" value="REP-ASSOCIATED TYROSINE TRANSPOSASE"/>
    <property type="match status" value="1"/>
</dbReference>
<dbReference type="Proteomes" id="UP000391834">
    <property type="component" value="Unassembled WGS sequence"/>
</dbReference>
<dbReference type="PANTHER" id="PTHR36966">
    <property type="entry name" value="REP-ASSOCIATED TYROSINE TRANSPOSASE"/>
    <property type="match status" value="1"/>
</dbReference>
<reference evidence="2 3" key="1">
    <citation type="submission" date="2019-10" db="EMBL/GenBank/DDBJ databases">
        <title>Prolixibacter strains distinguished by the presence of nitrate reductase genes were adept at nitrate-dependent anaerobic corrosion of metallic iron and carbon steel.</title>
        <authorList>
            <person name="Iino T."/>
            <person name="Shono N."/>
            <person name="Ito K."/>
            <person name="Nakamura R."/>
            <person name="Sueoka K."/>
            <person name="Harayama S."/>
            <person name="Ohkuma M."/>
        </authorList>
    </citation>
    <scope>NUCLEOTIDE SEQUENCE [LARGE SCALE GENOMIC DNA]</scope>
    <source>
        <strain evidence="2 3">JCM 13498</strain>
    </source>
</reference>
<dbReference type="GO" id="GO:0004803">
    <property type="term" value="F:transposase activity"/>
    <property type="evidence" value="ECO:0007669"/>
    <property type="project" value="InterPro"/>
</dbReference>
<evidence type="ECO:0000259" key="1">
    <source>
        <dbReference type="SMART" id="SM01321"/>
    </source>
</evidence>
<dbReference type="GO" id="GO:0043565">
    <property type="term" value="F:sequence-specific DNA binding"/>
    <property type="evidence" value="ECO:0007669"/>
    <property type="project" value="TreeGrafter"/>
</dbReference>
<name>A0A5M4B214_9BACT</name>
<dbReference type="SUPFAM" id="SSF143422">
    <property type="entry name" value="Transposase IS200-like"/>
    <property type="match status" value="1"/>
</dbReference>
<dbReference type="EMBL" id="BLAX01000001">
    <property type="protein sequence ID" value="GET34162.1"/>
    <property type="molecule type" value="Genomic_DNA"/>
</dbReference>
<gene>
    <name evidence="2" type="ORF">PbJCM13498_30250</name>
</gene>
<sequence>MYDPKIHHRRSIRLKNYDYAGKGLYFITLCTAQRKNLFGEIINGELFLNPLGEIAKEEWAKTPEIRNNTSLGAFIIMPNHMHGIISIDYQIRKPRKDEIGKFHSPSHTIGAIIRGYKGATTRRIHQLIREIKEGGGAGDRTGKLQFAPTALLSGESSIWHRNYYEKIIRNEKAYRNISNYIINNPANWKKDKLK</sequence>